<dbReference type="SUPFAM" id="SSF55031">
    <property type="entry name" value="Bacterial exopeptidase dimerisation domain"/>
    <property type="match status" value="1"/>
</dbReference>
<dbReference type="Proteomes" id="UP000653797">
    <property type="component" value="Unassembled WGS sequence"/>
</dbReference>
<evidence type="ECO:0000256" key="1">
    <source>
        <dbReference type="ARBA" id="ARBA00022801"/>
    </source>
</evidence>
<feature type="binding site" evidence="2">
    <location>
        <position position="103"/>
    </location>
    <ligand>
        <name>Mn(2+)</name>
        <dbReference type="ChEBI" id="CHEBI:29035"/>
        <label>2</label>
    </ligand>
</feature>
<dbReference type="SUPFAM" id="SSF53187">
    <property type="entry name" value="Zn-dependent exopeptidases"/>
    <property type="match status" value="1"/>
</dbReference>
<feature type="binding site" evidence="2">
    <location>
        <position position="101"/>
    </location>
    <ligand>
        <name>Mn(2+)</name>
        <dbReference type="ChEBI" id="CHEBI:29035"/>
        <label>2</label>
    </ligand>
</feature>
<dbReference type="GO" id="GO:0046872">
    <property type="term" value="F:metal ion binding"/>
    <property type="evidence" value="ECO:0007669"/>
    <property type="project" value="UniProtKB-KW"/>
</dbReference>
<sequence length="354" mass="38047">MLSQSLLDLIPTVTGWRHRLHQFPEVGFTEKQTAAFVAAKLREFGLDIVVEGIGKTGVVGTLRRGSATRSLALRADMDALAISEQGPAAYRSQQEGIMHACGHDGHTSMLLGAAHWLARYGAFDGTVHFIFQPAEEWGKGALAMLADGLLQQCPFDEIYGLHNWPGLPVGHFATTTGELMAAEDIFTITLTGVGGHASRPHKSKDVLVAASSLVLSLQTIVARRVDPSRIAVVSVTEFMTDGIRNALPNQVTIKGDVRSFQPAISQQIETELRRIATGIALANDCQALVAYEREFIPLRNEPGTTAIALQAAAQVFATGSIDSAMEAVTVSEDFAQFLEHVLGNFALLGTCSRN</sequence>
<dbReference type="NCBIfam" id="TIGR01891">
    <property type="entry name" value="amidohydrolases"/>
    <property type="match status" value="1"/>
</dbReference>
<dbReference type="FunFam" id="3.30.70.360:FF:000001">
    <property type="entry name" value="N-acetyldiaminopimelate deacetylase"/>
    <property type="match status" value="1"/>
</dbReference>
<evidence type="ECO:0000313" key="3">
    <source>
        <dbReference type="EMBL" id="MBD2755254.1"/>
    </source>
</evidence>
<keyword evidence="2" id="KW-0479">Metal-binding</keyword>
<keyword evidence="4" id="KW-1185">Reference proteome</keyword>
<gene>
    <name evidence="3" type="ORF">IC230_20300</name>
</gene>
<protein>
    <submittedName>
        <fullName evidence="3">Amidohydrolase</fullName>
    </submittedName>
</protein>
<comment type="caution">
    <text evidence="3">The sequence shown here is derived from an EMBL/GenBank/DDBJ whole genome shotgun (WGS) entry which is preliminary data.</text>
</comment>
<dbReference type="Gene3D" id="3.40.630.10">
    <property type="entry name" value="Zn peptidases"/>
    <property type="match status" value="1"/>
</dbReference>
<feature type="binding site" evidence="2">
    <location>
        <position position="136"/>
    </location>
    <ligand>
        <name>Mn(2+)</name>
        <dbReference type="ChEBI" id="CHEBI:29035"/>
        <label>2</label>
    </ligand>
</feature>
<dbReference type="EMBL" id="JACXAA010000008">
    <property type="protein sequence ID" value="MBD2755254.1"/>
    <property type="molecule type" value="Genomic_DNA"/>
</dbReference>
<organism evidence="3 4">
    <name type="scientific">Spirosoma validum</name>
    <dbReference type="NCBI Taxonomy" id="2771355"/>
    <lineage>
        <taxon>Bacteria</taxon>
        <taxon>Pseudomonadati</taxon>
        <taxon>Bacteroidota</taxon>
        <taxon>Cytophagia</taxon>
        <taxon>Cytophagales</taxon>
        <taxon>Cytophagaceae</taxon>
        <taxon>Spirosoma</taxon>
    </lineage>
</organism>
<proteinExistence type="predicted"/>
<dbReference type="InterPro" id="IPR002933">
    <property type="entry name" value="Peptidase_M20"/>
</dbReference>
<dbReference type="GO" id="GO:0019877">
    <property type="term" value="P:diaminopimelate biosynthetic process"/>
    <property type="evidence" value="ECO:0007669"/>
    <property type="project" value="UniProtKB-ARBA"/>
</dbReference>
<evidence type="ECO:0000256" key="2">
    <source>
        <dbReference type="PIRSR" id="PIRSR005962-1"/>
    </source>
</evidence>
<accession>A0A927B429</accession>
<dbReference type="GO" id="GO:0050118">
    <property type="term" value="F:N-acetyldiaminopimelate deacetylase activity"/>
    <property type="evidence" value="ECO:0007669"/>
    <property type="project" value="UniProtKB-ARBA"/>
</dbReference>
<comment type="cofactor">
    <cofactor evidence="2">
        <name>Mn(2+)</name>
        <dbReference type="ChEBI" id="CHEBI:29035"/>
    </cofactor>
    <text evidence="2">The Mn(2+) ion enhances activity.</text>
</comment>
<dbReference type="Pfam" id="PF01546">
    <property type="entry name" value="Peptidase_M20"/>
    <property type="match status" value="1"/>
</dbReference>
<dbReference type="AlphaFoldDB" id="A0A927B429"/>
<dbReference type="PANTHER" id="PTHR11014">
    <property type="entry name" value="PEPTIDASE M20 FAMILY MEMBER"/>
    <property type="match status" value="1"/>
</dbReference>
<feature type="binding site" evidence="2">
    <location>
        <position position="162"/>
    </location>
    <ligand>
        <name>Mn(2+)</name>
        <dbReference type="ChEBI" id="CHEBI:29035"/>
        <label>2</label>
    </ligand>
</feature>
<name>A0A927B429_9BACT</name>
<evidence type="ECO:0000313" key="4">
    <source>
        <dbReference type="Proteomes" id="UP000653797"/>
    </source>
</evidence>
<dbReference type="InterPro" id="IPR036264">
    <property type="entry name" value="Bact_exopeptidase_dim_dom"/>
</dbReference>
<dbReference type="RefSeq" id="WP_191040885.1">
    <property type="nucleotide sequence ID" value="NZ_JACXAA010000008.1"/>
</dbReference>
<dbReference type="PIRSF" id="PIRSF005962">
    <property type="entry name" value="Pept_M20D_amidohydro"/>
    <property type="match status" value="1"/>
</dbReference>
<keyword evidence="2" id="KW-0464">Manganese</keyword>
<dbReference type="Gene3D" id="3.30.70.360">
    <property type="match status" value="1"/>
</dbReference>
<dbReference type="PANTHER" id="PTHR11014:SF63">
    <property type="entry name" value="METALLOPEPTIDASE, PUTATIVE (AFU_ORTHOLOGUE AFUA_6G09600)-RELATED"/>
    <property type="match status" value="1"/>
</dbReference>
<keyword evidence="1" id="KW-0378">Hydrolase</keyword>
<dbReference type="InterPro" id="IPR017439">
    <property type="entry name" value="Amidohydrolase"/>
</dbReference>
<reference evidence="3" key="1">
    <citation type="submission" date="2020-09" db="EMBL/GenBank/DDBJ databases">
        <authorList>
            <person name="Kim M.K."/>
        </authorList>
    </citation>
    <scope>NUCLEOTIDE SEQUENCE</scope>
    <source>
        <strain evidence="3">BT704</strain>
    </source>
</reference>